<comment type="caution">
    <text evidence="2">The sequence shown here is derived from an EMBL/GenBank/DDBJ whole genome shotgun (WGS) entry which is preliminary data.</text>
</comment>
<organism evidence="2 3">
    <name type="scientific">Streptomyces flaveolus</name>
    <dbReference type="NCBI Taxonomy" id="67297"/>
    <lineage>
        <taxon>Bacteria</taxon>
        <taxon>Bacillati</taxon>
        <taxon>Actinomycetota</taxon>
        <taxon>Actinomycetes</taxon>
        <taxon>Kitasatosporales</taxon>
        <taxon>Streptomycetaceae</taxon>
        <taxon>Streptomyces</taxon>
    </lineage>
</organism>
<evidence type="ECO:0000256" key="1">
    <source>
        <dbReference type="SAM" id="MobiDB-lite"/>
    </source>
</evidence>
<protein>
    <submittedName>
        <fullName evidence="2">Uncharacterized protein</fullName>
    </submittedName>
</protein>
<name>A0ABV1VAA7_9ACTN</name>
<dbReference type="RefSeq" id="WP_350717284.1">
    <property type="nucleotide sequence ID" value="NZ_JBEPCO010000006.1"/>
</dbReference>
<gene>
    <name evidence="2" type="ORF">ABT322_06490</name>
</gene>
<dbReference type="Proteomes" id="UP001490330">
    <property type="component" value="Unassembled WGS sequence"/>
</dbReference>
<proteinExistence type="predicted"/>
<accession>A0ABV1VAA7</accession>
<reference evidence="2 3" key="1">
    <citation type="submission" date="2024-06" db="EMBL/GenBank/DDBJ databases">
        <title>The Natural Products Discovery Center: Release of the First 8490 Sequenced Strains for Exploring Actinobacteria Biosynthetic Diversity.</title>
        <authorList>
            <person name="Kalkreuter E."/>
            <person name="Kautsar S.A."/>
            <person name="Yang D."/>
            <person name="Bader C.D."/>
            <person name="Teijaro C.N."/>
            <person name="Fluegel L."/>
            <person name="Davis C.M."/>
            <person name="Simpson J.R."/>
            <person name="Lauterbach L."/>
            <person name="Steele A.D."/>
            <person name="Gui C."/>
            <person name="Meng S."/>
            <person name="Li G."/>
            <person name="Viehrig K."/>
            <person name="Ye F."/>
            <person name="Su P."/>
            <person name="Kiefer A.F."/>
            <person name="Nichols A."/>
            <person name="Cepeda A.J."/>
            <person name="Yan W."/>
            <person name="Fan B."/>
            <person name="Jiang Y."/>
            <person name="Adhikari A."/>
            <person name="Zheng C.-J."/>
            <person name="Schuster L."/>
            <person name="Cowan T.M."/>
            <person name="Smanski M.J."/>
            <person name="Chevrette M.G."/>
            <person name="De Carvalho L.P.S."/>
            <person name="Shen B."/>
        </authorList>
    </citation>
    <scope>NUCLEOTIDE SEQUENCE [LARGE SCALE GENOMIC DNA]</scope>
    <source>
        <strain evidence="2 3">NPDC000632</strain>
    </source>
</reference>
<feature type="region of interest" description="Disordered" evidence="1">
    <location>
        <begin position="1"/>
        <end position="52"/>
    </location>
</feature>
<evidence type="ECO:0000313" key="3">
    <source>
        <dbReference type="Proteomes" id="UP001490330"/>
    </source>
</evidence>
<keyword evidence="3" id="KW-1185">Reference proteome</keyword>
<dbReference type="EMBL" id="JBEPCV010000003">
    <property type="protein sequence ID" value="MER6903428.1"/>
    <property type="molecule type" value="Genomic_DNA"/>
</dbReference>
<evidence type="ECO:0000313" key="2">
    <source>
        <dbReference type="EMBL" id="MER6903428.1"/>
    </source>
</evidence>
<sequence length="52" mass="5214">MATLVLAANAGPAQSAERPPGGGTGRVGEVSDSLASTVRLDEDAWAPRPGPR</sequence>